<dbReference type="AlphaFoldDB" id="A0AAE4DMH6"/>
<reference evidence="6" key="1">
    <citation type="submission" date="2022-12" db="EMBL/GenBank/DDBJ databases">
        <title>NDM-1 containing novel ST 2018 Pseudenterobacter timonensis.</title>
        <authorList>
            <person name="Halder G."/>
            <person name="Mandal S."/>
            <person name="Dutta S."/>
        </authorList>
    </citation>
    <scope>NUCLEOTIDE SEQUENCE</scope>
    <source>
        <strain evidence="6">CNCI147</strain>
    </source>
</reference>
<dbReference type="GO" id="GO:0052621">
    <property type="term" value="F:diguanylate cyclase activity"/>
    <property type="evidence" value="ECO:0007669"/>
    <property type="project" value="UniProtKB-EC"/>
</dbReference>
<evidence type="ECO:0000313" key="6">
    <source>
        <dbReference type="EMBL" id="MDR9890383.1"/>
    </source>
</evidence>
<dbReference type="InterPro" id="IPR029787">
    <property type="entry name" value="Nucleotide_cyclase"/>
</dbReference>
<protein>
    <recommendedName>
        <fullName evidence="3">diguanylate cyclase</fullName>
        <ecNumber evidence="3">2.7.7.65</ecNumber>
    </recommendedName>
</protein>
<proteinExistence type="predicted"/>
<accession>A0AAE4DMH6</accession>
<comment type="cofactor">
    <cofactor evidence="1">
        <name>Mg(2+)</name>
        <dbReference type="ChEBI" id="CHEBI:18420"/>
    </cofactor>
</comment>
<evidence type="ECO:0000256" key="2">
    <source>
        <dbReference type="ARBA" id="ARBA00004665"/>
    </source>
</evidence>
<dbReference type="SUPFAM" id="SSF55781">
    <property type="entry name" value="GAF domain-like"/>
    <property type="match status" value="1"/>
</dbReference>
<dbReference type="PANTHER" id="PTHR43102">
    <property type="entry name" value="SLR1143 PROTEIN"/>
    <property type="match status" value="1"/>
</dbReference>
<dbReference type="InterPro" id="IPR003018">
    <property type="entry name" value="GAF"/>
</dbReference>
<dbReference type="Pfam" id="PF00990">
    <property type="entry name" value="GGDEF"/>
    <property type="match status" value="1"/>
</dbReference>
<dbReference type="EC" id="2.7.7.65" evidence="3"/>
<dbReference type="NCBIfam" id="TIGR00254">
    <property type="entry name" value="GGDEF"/>
    <property type="match status" value="1"/>
</dbReference>
<dbReference type="PANTHER" id="PTHR43102:SF2">
    <property type="entry name" value="GAF DOMAIN-CONTAINING PROTEIN"/>
    <property type="match status" value="1"/>
</dbReference>
<name>A0AAE4DMH6_9ENTR</name>
<dbReference type="EMBL" id="JAQGEC010000006">
    <property type="protein sequence ID" value="MDR9890383.1"/>
    <property type="molecule type" value="Genomic_DNA"/>
</dbReference>
<dbReference type="SMART" id="SM00267">
    <property type="entry name" value="GGDEF"/>
    <property type="match status" value="1"/>
</dbReference>
<dbReference type="InterPro" id="IPR000160">
    <property type="entry name" value="GGDEF_dom"/>
</dbReference>
<dbReference type="Proteomes" id="UP001248822">
    <property type="component" value="Unassembled WGS sequence"/>
</dbReference>
<dbReference type="FunFam" id="3.30.70.270:FF:000001">
    <property type="entry name" value="Diguanylate cyclase domain protein"/>
    <property type="match status" value="1"/>
</dbReference>
<comment type="catalytic activity">
    <reaction evidence="4">
        <text>2 GTP = 3',3'-c-di-GMP + 2 diphosphate</text>
        <dbReference type="Rhea" id="RHEA:24898"/>
        <dbReference type="ChEBI" id="CHEBI:33019"/>
        <dbReference type="ChEBI" id="CHEBI:37565"/>
        <dbReference type="ChEBI" id="CHEBI:58805"/>
        <dbReference type="EC" id="2.7.7.65"/>
    </reaction>
</comment>
<feature type="domain" description="GGDEF" evidence="5">
    <location>
        <begin position="194"/>
        <end position="321"/>
    </location>
</feature>
<evidence type="ECO:0000259" key="5">
    <source>
        <dbReference type="PROSITE" id="PS50887"/>
    </source>
</evidence>
<evidence type="ECO:0000256" key="3">
    <source>
        <dbReference type="ARBA" id="ARBA00012528"/>
    </source>
</evidence>
<sequence>MKAPATPPNEAERLLSLRQSGLLEFDNRQPYDRLTRLAKRLFNVSVAMVNLIDERTQIAKSVDGAVPAVLPRSVSFCGHAILQPEPLVVNDAREDSRFADNPLVAHENGVRFYAGIPLRLPDGAVVGSLCVVDQTPRDFSAQDLAALSDLAALAEDEFAASCAATTDELTGLINRRGFNQFAAFALSGARRRAEPLTLAWMDLDRFKQINDRFGHSEGDEALKAMARLLRGAFRETDLLVRYGGDEFAVLFSDTDEQGAWIAMQYLTEQVAKFNQTGSHPWTLTFSWGICEFDHHNGDLEQWLKEADRKMFSMKQKNSAAR</sequence>
<dbReference type="Gene3D" id="3.30.450.40">
    <property type="match status" value="1"/>
</dbReference>
<dbReference type="RefSeq" id="WP_310825765.1">
    <property type="nucleotide sequence ID" value="NZ_JAQGEC010000006.1"/>
</dbReference>
<gene>
    <name evidence="6" type="ORF">O7047_09085</name>
</gene>
<dbReference type="InterPro" id="IPR043128">
    <property type="entry name" value="Rev_trsase/Diguanyl_cyclase"/>
</dbReference>
<dbReference type="SUPFAM" id="SSF55073">
    <property type="entry name" value="Nucleotide cyclase"/>
    <property type="match status" value="1"/>
</dbReference>
<evidence type="ECO:0000313" key="7">
    <source>
        <dbReference type="Proteomes" id="UP001248822"/>
    </source>
</evidence>
<dbReference type="InterPro" id="IPR029016">
    <property type="entry name" value="GAF-like_dom_sf"/>
</dbReference>
<comment type="caution">
    <text evidence="6">The sequence shown here is derived from an EMBL/GenBank/DDBJ whole genome shotgun (WGS) entry which is preliminary data.</text>
</comment>
<dbReference type="Pfam" id="PF01590">
    <property type="entry name" value="GAF"/>
    <property type="match status" value="1"/>
</dbReference>
<dbReference type="CDD" id="cd01949">
    <property type="entry name" value="GGDEF"/>
    <property type="match status" value="1"/>
</dbReference>
<evidence type="ECO:0000256" key="4">
    <source>
        <dbReference type="ARBA" id="ARBA00034247"/>
    </source>
</evidence>
<dbReference type="Gene3D" id="3.30.70.270">
    <property type="match status" value="1"/>
</dbReference>
<comment type="pathway">
    <text evidence="2">Purine metabolism; 3',5'-cyclic di-GMP biosynthesis.</text>
</comment>
<dbReference type="SMART" id="SM00065">
    <property type="entry name" value="GAF"/>
    <property type="match status" value="1"/>
</dbReference>
<dbReference type="PROSITE" id="PS50887">
    <property type="entry name" value="GGDEF"/>
    <property type="match status" value="1"/>
</dbReference>
<organism evidence="6 7">
    <name type="scientific">Pseudenterobacter timonensis</name>
    <dbReference type="NCBI Taxonomy" id="1755099"/>
    <lineage>
        <taxon>Bacteria</taxon>
        <taxon>Pseudomonadati</taxon>
        <taxon>Pseudomonadota</taxon>
        <taxon>Gammaproteobacteria</taxon>
        <taxon>Enterobacterales</taxon>
        <taxon>Enterobacteriaceae</taxon>
        <taxon>Pseudenterobacter</taxon>
    </lineage>
</organism>
<evidence type="ECO:0000256" key="1">
    <source>
        <dbReference type="ARBA" id="ARBA00001946"/>
    </source>
</evidence>